<feature type="domain" description="Transposase IS701-like DDE" evidence="1">
    <location>
        <begin position="47"/>
        <end position="271"/>
    </location>
</feature>
<organism evidence="2">
    <name type="scientific">Streptomyces sp. CMC78</name>
    <dbReference type="NCBI Taxonomy" id="3231512"/>
    <lineage>
        <taxon>Bacteria</taxon>
        <taxon>Bacillati</taxon>
        <taxon>Actinomycetota</taxon>
        <taxon>Actinomycetes</taxon>
        <taxon>Kitasatosporales</taxon>
        <taxon>Streptomycetaceae</taxon>
        <taxon>Streptomyces</taxon>
    </lineage>
</organism>
<gene>
    <name evidence="2" type="ORF">SCMC78_55930</name>
</gene>
<dbReference type="KEGG" id="stcm:SCMC78_55930"/>
<dbReference type="InterPro" id="IPR039365">
    <property type="entry name" value="IS701-like"/>
</dbReference>
<name>A0AB33KMC7_9ACTN</name>
<dbReference type="PANTHER" id="PTHR33627:SF1">
    <property type="entry name" value="TRANSPOSASE"/>
    <property type="match status" value="1"/>
</dbReference>
<dbReference type="InterPro" id="IPR038721">
    <property type="entry name" value="IS701-like_DDE_dom"/>
</dbReference>
<dbReference type="Pfam" id="PF13546">
    <property type="entry name" value="DDE_5"/>
    <property type="match status" value="1"/>
</dbReference>
<sequence length="417" mass="44428">MSEGEPMTVSCDESTAVRDTAAVPVRWPGTARGGGRDEATRAMADVLFASFARSDQRRKGEQYLRGMLSTPGRKSIRNIAAHVGGAATEQSLHHFISSSTWDWRPVRQALAGYLTRIEPPQAWVVHPMPIPKAGDRSVGVDQGFDPCLGAFRGQRAFGVWYGSRTLNSPVNWRLFLSGSWVQDPLRRRQAEIPEGTREETLEECAATAALDVLGSWDVPSRPVVLNTHIAHAAATMGRFTEAGIPVIARIGATARLTVHDPALPGRGGAPLPAGLIATAAMRLRRGVEWADEPGAYRESRGTLTAAVRVGAESGGADPYRGELSLLGEWDGAGHSPQALWVTNMTSAPAPALLRLTRLGGRACRDLAAAGEDVGLKDFEGRSFNGWHRHITLASAAHAVAALSGPRSAADGHGPRSA</sequence>
<evidence type="ECO:0000259" key="1">
    <source>
        <dbReference type="Pfam" id="PF13546"/>
    </source>
</evidence>
<evidence type="ECO:0000313" key="2">
    <source>
        <dbReference type="EMBL" id="BFP55786.1"/>
    </source>
</evidence>
<accession>A0AB33KMC7</accession>
<dbReference type="EMBL" id="AP035884">
    <property type="protein sequence ID" value="BFP55786.1"/>
    <property type="molecule type" value="Genomic_DNA"/>
</dbReference>
<protein>
    <submittedName>
        <fullName evidence="2">Transposase</fullName>
    </submittedName>
</protein>
<dbReference type="PANTHER" id="PTHR33627">
    <property type="entry name" value="TRANSPOSASE"/>
    <property type="match status" value="1"/>
</dbReference>
<dbReference type="AlphaFoldDB" id="A0AB33KMC7"/>
<reference evidence="2" key="1">
    <citation type="submission" date="2024-07" db="EMBL/GenBank/DDBJ databases">
        <title>Complete genome sequences of cellulolytic bacteria, Kitasatospora sp. CMC57 and Streptomyces sp. CMC78, isolated from Japanese agricultural soil.</title>
        <authorList>
            <person name="Hashimoto T."/>
            <person name="Ito M."/>
            <person name="Iwamoto M."/>
            <person name="Fukahori D."/>
            <person name="Shoda T."/>
            <person name="Sakoda M."/>
            <person name="Morohoshi T."/>
            <person name="Mitsuboshi M."/>
            <person name="Nishizawa T."/>
        </authorList>
    </citation>
    <scope>NUCLEOTIDE SEQUENCE</scope>
    <source>
        <strain evidence="2">CMC78</strain>
    </source>
</reference>
<proteinExistence type="predicted"/>